<dbReference type="SUPFAM" id="SSF88697">
    <property type="entry name" value="PUA domain-like"/>
    <property type="match status" value="1"/>
</dbReference>
<dbReference type="InterPro" id="IPR057429">
    <property type="entry name" value="WH_eIF2D"/>
</dbReference>
<proteinExistence type="inferred from homology"/>
<evidence type="ECO:0000256" key="11">
    <source>
        <dbReference type="ARBA" id="ARBA00023170"/>
    </source>
</evidence>
<dbReference type="SUPFAM" id="SSF56112">
    <property type="entry name" value="Protein kinase-like (PK-like)"/>
    <property type="match status" value="1"/>
</dbReference>
<dbReference type="InterPro" id="IPR048248">
    <property type="entry name" value="PUA_eIF2d-like"/>
</dbReference>
<evidence type="ECO:0000256" key="10">
    <source>
        <dbReference type="ARBA" id="ARBA00023136"/>
    </source>
</evidence>
<feature type="domain" description="Protein kinase" evidence="18">
    <location>
        <begin position="1"/>
        <end position="196"/>
    </location>
</feature>
<dbReference type="GO" id="GO:0005525">
    <property type="term" value="F:GTP binding"/>
    <property type="evidence" value="ECO:0007669"/>
    <property type="project" value="UniProtKB-KW"/>
</dbReference>
<dbReference type="InterPro" id="IPR000719">
    <property type="entry name" value="Prot_kinase_dom"/>
</dbReference>
<comment type="catalytic activity">
    <reaction evidence="1 16">
        <text>GTP = 3',5'-cyclic GMP + diphosphate</text>
        <dbReference type="Rhea" id="RHEA:13665"/>
        <dbReference type="ChEBI" id="CHEBI:33019"/>
        <dbReference type="ChEBI" id="CHEBI:37565"/>
        <dbReference type="ChEBI" id="CHEBI:57746"/>
        <dbReference type="EC" id="4.6.1.2"/>
    </reaction>
</comment>
<dbReference type="WBParaSite" id="TCNE_0001519001-mRNA-1">
    <property type="protein sequence ID" value="TCNE_0001519001-mRNA-1"/>
    <property type="gene ID" value="TCNE_0001519001"/>
</dbReference>
<dbReference type="InterPro" id="IPR018297">
    <property type="entry name" value="A/G_cyclase_CS"/>
</dbReference>
<keyword evidence="13 15" id="KW-0456">Lyase</keyword>
<gene>
    <name evidence="20" type="ORF">TCNE_LOCUS15189</name>
</gene>
<dbReference type="Gene3D" id="3.10.400.20">
    <property type="match status" value="1"/>
</dbReference>
<dbReference type="SMART" id="SM00044">
    <property type="entry name" value="CYCc"/>
    <property type="match status" value="1"/>
</dbReference>
<keyword evidence="10" id="KW-0472">Membrane</keyword>
<dbReference type="Pfam" id="PF00211">
    <property type="entry name" value="Guanylate_cyc"/>
    <property type="match status" value="1"/>
</dbReference>
<evidence type="ECO:0000256" key="15">
    <source>
        <dbReference type="RuleBase" id="RU000405"/>
    </source>
</evidence>
<evidence type="ECO:0000313" key="20">
    <source>
        <dbReference type="EMBL" id="VDM46510.1"/>
    </source>
</evidence>
<sequence length="983" mass="110679">MRTFLKGLEYLHASPIGCHGSLTPWACLIDRNWAVRLTDYGVAEPLERWQKLGMISMEVLKEDSDGTEIEKSGAQQKTSILYCAPEMLRMSETNRRRGVEKSWMKQSIARRQAGDIYGFGMVMYEILFRSLPYPDNTDITELVEYLRDGSRTVRPTIQNREGMNPDLMSLLLDCWSENPDARPSIRRVRLCTETYLKVSVMSIFNTIIARVLADGRKQFWYVANELKLGRVVPPKTFSAATVMFSDIVGFTTICSSSKPLEVVTMLNAVYTGFDDIINKHEAYKVETIGDAYMVVSGIPEENGNRHLESIANIALEIMEFLQGFQIPHRQDQRIRIRLGFHTGPVAAGVVGLTSPRYCLFGDTVNTASRMESTGVPEMIQISEFTNEQLLKFYPEFRTVKRGSISVKVTLNSSHLARAAYDLRLIQMFFREAREIKQCLASSATRSSVDIVGDRPSICFRLQNFRGMALASTGTISGILPGGYNLENIPQFSGFAHLPDFIDPMNMRHHDVSKALYKYKYRDVTRNCFGSIFNSHCLPIGSVQCSGSHSSLKATQICEARTGMSLNLIQIVSRRKLLSRLQCADALSPKAQIALVKLISNNDMHINVYTFDKNPLLFEIEDDPNLYPTVYLCWISPELFPTLLVHEQVFTHLENGADLMLPGVVYRRGAFPEFDRRFPVAISIITRDGWLKGPVGVGVSLMSSMEMIANGMQGRGVQMLHVYRDLLWEFGSRVQPPQVSVPAAVATKPLSDEDFPALGELVVADEGKTETEEHLEAEASATAVDATENEQVEQRKPELEPEPETMEDLLRRCFLAALKYRVGKKTELPLDVGEFYSRFLLACVPSTKRIDMKKTKFKKFTVFLSDINSSSDGPVVKVTSKGKGADAIAEINWSHRLLVEFERKDEVTEDSQPAAKPCIRIDEYFAITEPVLPLFRIAAGLSKGDLIETPRVREIITSYVKNRVKIAFVNHIFISIFVFVYESA</sequence>
<keyword evidence="6" id="KW-0547">Nucleotide-binding</keyword>
<dbReference type="InterPro" id="IPR004521">
    <property type="entry name" value="Uncharacterised_CHP00451"/>
</dbReference>
<evidence type="ECO:0000256" key="6">
    <source>
        <dbReference type="ARBA" id="ARBA00022741"/>
    </source>
</evidence>
<evidence type="ECO:0000256" key="14">
    <source>
        <dbReference type="ARBA" id="ARBA00023293"/>
    </source>
</evidence>
<dbReference type="GO" id="GO:0004383">
    <property type="term" value="F:guanylate cyclase activity"/>
    <property type="evidence" value="ECO:0007669"/>
    <property type="project" value="UniProtKB-EC"/>
</dbReference>
<dbReference type="EMBL" id="UYWY01022691">
    <property type="protein sequence ID" value="VDM46510.1"/>
    <property type="molecule type" value="Genomic_DNA"/>
</dbReference>
<accession>A0A183V369</accession>
<dbReference type="Gene3D" id="3.30.70.1230">
    <property type="entry name" value="Nucleotide cyclase"/>
    <property type="match status" value="1"/>
</dbReference>
<dbReference type="GO" id="GO:0035556">
    <property type="term" value="P:intracellular signal transduction"/>
    <property type="evidence" value="ECO:0007669"/>
    <property type="project" value="InterPro"/>
</dbReference>
<dbReference type="GO" id="GO:0042330">
    <property type="term" value="P:taxis"/>
    <property type="evidence" value="ECO:0007669"/>
    <property type="project" value="UniProtKB-ARBA"/>
</dbReference>
<dbReference type="PROSITE" id="PS00452">
    <property type="entry name" value="GUANYLATE_CYCLASE_1"/>
    <property type="match status" value="1"/>
</dbReference>
<dbReference type="Gene3D" id="1.10.510.10">
    <property type="entry name" value="Transferase(Phosphotransferase) domain 1"/>
    <property type="match status" value="1"/>
</dbReference>
<dbReference type="NCBIfam" id="TIGR00451">
    <property type="entry name" value="unchar_dom_2"/>
    <property type="match status" value="1"/>
</dbReference>
<dbReference type="GO" id="GO:0009266">
    <property type="term" value="P:response to temperature stimulus"/>
    <property type="evidence" value="ECO:0007669"/>
    <property type="project" value="UniProtKB-ARBA"/>
</dbReference>
<evidence type="ECO:0000256" key="7">
    <source>
        <dbReference type="ARBA" id="ARBA00022842"/>
    </source>
</evidence>
<dbReference type="GO" id="GO:0043005">
    <property type="term" value="C:neuron projection"/>
    <property type="evidence" value="ECO:0007669"/>
    <property type="project" value="UniProtKB-ARBA"/>
</dbReference>
<reference evidence="22" key="1">
    <citation type="submission" date="2016-06" db="UniProtKB">
        <authorList>
            <consortium name="WormBaseParasite"/>
        </authorList>
    </citation>
    <scope>IDENTIFICATION</scope>
</reference>
<dbReference type="InterPro" id="IPR029787">
    <property type="entry name" value="Nucleotide_cyclase"/>
</dbReference>
<dbReference type="GO" id="GO:0005886">
    <property type="term" value="C:plasma membrane"/>
    <property type="evidence" value="ECO:0007669"/>
    <property type="project" value="TreeGrafter"/>
</dbReference>
<evidence type="ECO:0000256" key="1">
    <source>
        <dbReference type="ARBA" id="ARBA00001436"/>
    </source>
</evidence>
<evidence type="ECO:0000256" key="13">
    <source>
        <dbReference type="ARBA" id="ARBA00023239"/>
    </source>
</evidence>
<evidence type="ECO:0000256" key="4">
    <source>
        <dbReference type="ARBA" id="ARBA00022490"/>
    </source>
</evidence>
<dbReference type="EC" id="4.6.1.2" evidence="3 16"/>
<dbReference type="GO" id="GO:0009581">
    <property type="term" value="P:detection of external stimulus"/>
    <property type="evidence" value="ECO:0007669"/>
    <property type="project" value="UniProtKB-ARBA"/>
</dbReference>
<dbReference type="GO" id="GO:0004672">
    <property type="term" value="F:protein kinase activity"/>
    <property type="evidence" value="ECO:0007669"/>
    <property type="project" value="InterPro"/>
</dbReference>
<dbReference type="GO" id="GO:0003723">
    <property type="term" value="F:RNA binding"/>
    <property type="evidence" value="ECO:0007669"/>
    <property type="project" value="InterPro"/>
</dbReference>
<dbReference type="InterPro" id="IPR041366">
    <property type="entry name" value="Pre-PUA"/>
</dbReference>
<organism evidence="21 22">
    <name type="scientific">Toxocara canis</name>
    <name type="common">Canine roundworm</name>
    <dbReference type="NCBI Taxonomy" id="6265"/>
    <lineage>
        <taxon>Eukaryota</taxon>
        <taxon>Metazoa</taxon>
        <taxon>Ecdysozoa</taxon>
        <taxon>Nematoda</taxon>
        <taxon>Chromadorea</taxon>
        <taxon>Rhabditida</taxon>
        <taxon>Spirurina</taxon>
        <taxon>Ascaridomorpha</taxon>
        <taxon>Ascaridoidea</taxon>
        <taxon>Toxocaridae</taxon>
        <taxon>Toxocara</taxon>
    </lineage>
</organism>
<dbReference type="GO" id="GO:0005524">
    <property type="term" value="F:ATP binding"/>
    <property type="evidence" value="ECO:0007669"/>
    <property type="project" value="InterPro"/>
</dbReference>
<evidence type="ECO:0000256" key="3">
    <source>
        <dbReference type="ARBA" id="ARBA00012202"/>
    </source>
</evidence>
<evidence type="ECO:0000256" key="17">
    <source>
        <dbReference type="SAM" id="MobiDB-lite"/>
    </source>
</evidence>
<keyword evidence="4" id="KW-0963">Cytoplasm</keyword>
<evidence type="ECO:0000256" key="2">
    <source>
        <dbReference type="ARBA" id="ARBA00004167"/>
    </source>
</evidence>
<evidence type="ECO:0000256" key="5">
    <source>
        <dbReference type="ARBA" id="ARBA00022692"/>
    </source>
</evidence>
<reference evidence="20 21" key="2">
    <citation type="submission" date="2018-11" db="EMBL/GenBank/DDBJ databases">
        <authorList>
            <consortium name="Pathogen Informatics"/>
        </authorList>
    </citation>
    <scope>NUCLEOTIDE SEQUENCE [LARGE SCALE GENOMIC DNA]</scope>
</reference>
<dbReference type="Pfam" id="PF07714">
    <property type="entry name" value="PK_Tyr_Ser-Thr"/>
    <property type="match status" value="1"/>
</dbReference>
<dbReference type="InterPro" id="IPR001054">
    <property type="entry name" value="A/G_cyclase"/>
</dbReference>
<evidence type="ECO:0000313" key="22">
    <source>
        <dbReference type="WBParaSite" id="TCNE_0001519001-mRNA-1"/>
    </source>
</evidence>
<comment type="subcellular location">
    <subcellularLocation>
        <location evidence="2">Membrane</location>
        <topology evidence="2">Single-pass membrane protein</topology>
    </subcellularLocation>
</comment>
<evidence type="ECO:0000256" key="12">
    <source>
        <dbReference type="ARBA" id="ARBA00023180"/>
    </source>
</evidence>
<name>A0A183V369_TOXCA</name>
<dbReference type="InterPro" id="IPR001245">
    <property type="entry name" value="Ser-Thr/Tyr_kinase_cat_dom"/>
</dbReference>
<evidence type="ECO:0000259" key="19">
    <source>
        <dbReference type="PROSITE" id="PS50125"/>
    </source>
</evidence>
<keyword evidence="21" id="KW-1185">Reference proteome</keyword>
<dbReference type="FunFam" id="3.30.70.1230:FF:000035">
    <property type="entry name" value="Guanylate cyclase"/>
    <property type="match status" value="1"/>
</dbReference>
<protein>
    <recommendedName>
        <fullName evidence="3 16">Guanylate cyclase</fullName>
        <ecNumber evidence="3 16">4.6.1.2</ecNumber>
    </recommendedName>
</protein>
<feature type="domain" description="Guanylate cyclase" evidence="19">
    <location>
        <begin position="241"/>
        <end position="371"/>
    </location>
</feature>
<evidence type="ECO:0000313" key="21">
    <source>
        <dbReference type="Proteomes" id="UP000050794"/>
    </source>
</evidence>
<keyword evidence="7" id="KW-0460">Magnesium</keyword>
<dbReference type="Pfam" id="PF26292">
    <property type="entry name" value="PUA_elF2D"/>
    <property type="match status" value="1"/>
</dbReference>
<dbReference type="CDD" id="cd07302">
    <property type="entry name" value="CHD"/>
    <property type="match status" value="1"/>
</dbReference>
<evidence type="ECO:0000256" key="9">
    <source>
        <dbReference type="ARBA" id="ARBA00023134"/>
    </source>
</evidence>
<keyword evidence="14 16" id="KW-0141">cGMP biosynthesis</keyword>
<dbReference type="InterPro" id="IPR011009">
    <property type="entry name" value="Kinase-like_dom_sf"/>
</dbReference>
<dbReference type="PROSITE" id="PS50011">
    <property type="entry name" value="PROTEIN_KINASE_DOM"/>
    <property type="match status" value="1"/>
</dbReference>
<keyword evidence="9" id="KW-0342">GTP-binding</keyword>
<evidence type="ECO:0000259" key="18">
    <source>
        <dbReference type="PROSITE" id="PS50011"/>
    </source>
</evidence>
<dbReference type="GO" id="GO:0009582">
    <property type="term" value="P:detection of abiotic stimulus"/>
    <property type="evidence" value="ECO:0007669"/>
    <property type="project" value="UniProtKB-ARBA"/>
</dbReference>
<dbReference type="Pfam" id="PF17832">
    <property type="entry name" value="Pre-PUA"/>
    <property type="match status" value="1"/>
</dbReference>
<dbReference type="PROSITE" id="PS50125">
    <property type="entry name" value="GUANYLATE_CYCLASE_2"/>
    <property type="match status" value="1"/>
</dbReference>
<dbReference type="PANTHER" id="PTHR11920">
    <property type="entry name" value="GUANYLYL CYCLASE"/>
    <property type="match status" value="1"/>
</dbReference>
<feature type="region of interest" description="Disordered" evidence="17">
    <location>
        <begin position="776"/>
        <end position="802"/>
    </location>
</feature>
<evidence type="ECO:0000256" key="8">
    <source>
        <dbReference type="ARBA" id="ARBA00022989"/>
    </source>
</evidence>
<dbReference type="GO" id="GO:0001653">
    <property type="term" value="F:peptide receptor activity"/>
    <property type="evidence" value="ECO:0007669"/>
    <property type="project" value="TreeGrafter"/>
</dbReference>
<dbReference type="CDD" id="cd21156">
    <property type="entry name" value="PUA_eIF2d-like"/>
    <property type="match status" value="1"/>
</dbReference>
<dbReference type="PROSITE" id="PS50890">
    <property type="entry name" value="PUA"/>
    <property type="match status" value="1"/>
</dbReference>
<dbReference type="PANTHER" id="PTHR11920:SF498">
    <property type="entry name" value="RECEPTOR-TYPE GUANYLATE CYCLASE GCY-8"/>
    <property type="match status" value="1"/>
</dbReference>
<evidence type="ECO:0000256" key="16">
    <source>
        <dbReference type="RuleBase" id="RU003431"/>
    </source>
</evidence>
<dbReference type="Pfam" id="PF25304">
    <property type="entry name" value="WHD_eIF2D"/>
    <property type="match status" value="1"/>
</dbReference>
<dbReference type="AlphaFoldDB" id="A0A183V369"/>
<dbReference type="InterPro" id="IPR015947">
    <property type="entry name" value="PUA-like_sf"/>
</dbReference>
<keyword evidence="5" id="KW-0812">Transmembrane</keyword>
<keyword evidence="12" id="KW-0325">Glycoprotein</keyword>
<comment type="similarity">
    <text evidence="15">Belongs to the adenylyl cyclase class-4/guanylyl cyclase family.</text>
</comment>
<dbReference type="GO" id="GO:0004016">
    <property type="term" value="F:adenylate cyclase activity"/>
    <property type="evidence" value="ECO:0007669"/>
    <property type="project" value="TreeGrafter"/>
</dbReference>
<dbReference type="GO" id="GO:0007168">
    <property type="term" value="P:receptor guanylyl cyclase signaling pathway"/>
    <property type="evidence" value="ECO:0007669"/>
    <property type="project" value="TreeGrafter"/>
</dbReference>
<dbReference type="SUPFAM" id="SSF55073">
    <property type="entry name" value="Nucleotide cyclase"/>
    <property type="match status" value="1"/>
</dbReference>
<dbReference type="Proteomes" id="UP000050794">
    <property type="component" value="Unassembled WGS sequence"/>
</dbReference>
<keyword evidence="8" id="KW-1133">Transmembrane helix</keyword>
<keyword evidence="11" id="KW-0675">Receptor</keyword>
<dbReference type="InterPro" id="IPR050401">
    <property type="entry name" value="Cyclic_nucleotide_synthase"/>
</dbReference>